<dbReference type="AlphaFoldDB" id="N1Q9C2"/>
<dbReference type="HOGENOM" id="CLU_1171060_0_0_1"/>
<dbReference type="GeneID" id="19332347"/>
<dbReference type="KEGG" id="pfj:MYCFIDRAFT_169307"/>
<sequence length="237" mass="25414">MSNNVVPIHTGGQAATAQLPTGEATQLRSGCAFTRIIPVPFSFSVYRYVFDLSSYLELTTSHITLEVLPSASLVGPVTPLTILRLLEGALVTSDFEGPSSIGESDGASVLAAQYVACPYHGLASPPVDHVQLILHLASTYLFARISPVGGGDEDKAVFNLNKNVLSCFHPATKGKGQTCTITKRRRFEWGDMHARYGATTPRGTQNAPTLASLLLMCELHAHHSPEAVRAEVINSRT</sequence>
<evidence type="ECO:0000313" key="1">
    <source>
        <dbReference type="EMBL" id="EME87488.1"/>
    </source>
</evidence>
<dbReference type="VEuPathDB" id="FungiDB:MYCFIDRAFT_169307"/>
<dbReference type="EMBL" id="KB446555">
    <property type="protein sequence ID" value="EME87488.1"/>
    <property type="molecule type" value="Genomic_DNA"/>
</dbReference>
<protein>
    <submittedName>
        <fullName evidence="1">Uncharacterized protein</fullName>
    </submittedName>
</protein>
<organism evidence="1 2">
    <name type="scientific">Pseudocercospora fijiensis (strain CIRAD86)</name>
    <name type="common">Black leaf streak disease fungus</name>
    <name type="synonym">Mycosphaerella fijiensis</name>
    <dbReference type="NCBI Taxonomy" id="383855"/>
    <lineage>
        <taxon>Eukaryota</taxon>
        <taxon>Fungi</taxon>
        <taxon>Dikarya</taxon>
        <taxon>Ascomycota</taxon>
        <taxon>Pezizomycotina</taxon>
        <taxon>Dothideomycetes</taxon>
        <taxon>Dothideomycetidae</taxon>
        <taxon>Mycosphaerellales</taxon>
        <taxon>Mycosphaerellaceae</taxon>
        <taxon>Pseudocercospora</taxon>
    </lineage>
</organism>
<name>N1Q9C2_PSEFD</name>
<dbReference type="RefSeq" id="XP_007920904.1">
    <property type="nucleotide sequence ID" value="XM_007922713.1"/>
</dbReference>
<accession>N1Q9C2</accession>
<reference evidence="1 2" key="1">
    <citation type="journal article" date="2012" name="PLoS Pathog.">
        <title>Diverse lifestyles and strategies of plant pathogenesis encoded in the genomes of eighteen Dothideomycetes fungi.</title>
        <authorList>
            <person name="Ohm R.A."/>
            <person name="Feau N."/>
            <person name="Henrissat B."/>
            <person name="Schoch C.L."/>
            <person name="Horwitz B.A."/>
            <person name="Barry K.W."/>
            <person name="Condon B.J."/>
            <person name="Copeland A.C."/>
            <person name="Dhillon B."/>
            <person name="Glaser F."/>
            <person name="Hesse C.N."/>
            <person name="Kosti I."/>
            <person name="LaButti K."/>
            <person name="Lindquist E.A."/>
            <person name="Lucas S."/>
            <person name="Salamov A.A."/>
            <person name="Bradshaw R.E."/>
            <person name="Ciuffetti L."/>
            <person name="Hamelin R.C."/>
            <person name="Kema G.H.J."/>
            <person name="Lawrence C."/>
            <person name="Scott J.A."/>
            <person name="Spatafora J.W."/>
            <person name="Turgeon B.G."/>
            <person name="de Wit P.J.G.M."/>
            <person name="Zhong S."/>
            <person name="Goodwin S.B."/>
            <person name="Grigoriev I.V."/>
        </authorList>
    </citation>
    <scope>NUCLEOTIDE SEQUENCE [LARGE SCALE GENOMIC DNA]</scope>
    <source>
        <strain evidence="1 2">CIRAD86</strain>
    </source>
</reference>
<dbReference type="Proteomes" id="UP000016932">
    <property type="component" value="Unassembled WGS sequence"/>
</dbReference>
<gene>
    <name evidence="1" type="ORF">MYCFIDRAFT_169307</name>
</gene>
<keyword evidence="2" id="KW-1185">Reference proteome</keyword>
<proteinExistence type="predicted"/>
<evidence type="ECO:0000313" key="2">
    <source>
        <dbReference type="Proteomes" id="UP000016932"/>
    </source>
</evidence>